<organism evidence="2 3">
    <name type="scientific">Coemansia brasiliensis</name>
    <dbReference type="NCBI Taxonomy" id="2650707"/>
    <lineage>
        <taxon>Eukaryota</taxon>
        <taxon>Fungi</taxon>
        <taxon>Fungi incertae sedis</taxon>
        <taxon>Zoopagomycota</taxon>
        <taxon>Kickxellomycotina</taxon>
        <taxon>Kickxellomycetes</taxon>
        <taxon>Kickxellales</taxon>
        <taxon>Kickxellaceae</taxon>
        <taxon>Coemansia</taxon>
    </lineage>
</organism>
<reference evidence="2" key="1">
    <citation type="submission" date="2022-07" db="EMBL/GenBank/DDBJ databases">
        <title>Phylogenomic reconstructions and comparative analyses of Kickxellomycotina fungi.</title>
        <authorList>
            <person name="Reynolds N.K."/>
            <person name="Stajich J.E."/>
            <person name="Barry K."/>
            <person name="Grigoriev I.V."/>
            <person name="Crous P."/>
            <person name="Smith M.E."/>
        </authorList>
    </citation>
    <scope>NUCLEOTIDE SEQUENCE</scope>
    <source>
        <strain evidence="2">NRRL 1566</strain>
    </source>
</reference>
<accession>A0A9W8I506</accession>
<dbReference type="Gene3D" id="1.20.58.80">
    <property type="entry name" value="Phosphotransferase system, lactose/cellobiose-type IIA subunit"/>
    <property type="match status" value="1"/>
</dbReference>
<dbReference type="Proteomes" id="UP001139887">
    <property type="component" value="Unassembled WGS sequence"/>
</dbReference>
<proteinExistence type="predicted"/>
<dbReference type="AlphaFoldDB" id="A0A9W8I506"/>
<evidence type="ECO:0000313" key="3">
    <source>
        <dbReference type="Proteomes" id="UP001139887"/>
    </source>
</evidence>
<protein>
    <submittedName>
        <fullName evidence="2">Uncharacterized protein</fullName>
    </submittedName>
</protein>
<gene>
    <name evidence="2" type="ORF">IWW36_004259</name>
</gene>
<dbReference type="OrthoDB" id="3197614at2759"/>
<feature type="region of interest" description="Disordered" evidence="1">
    <location>
        <begin position="61"/>
        <end position="110"/>
    </location>
</feature>
<comment type="caution">
    <text evidence="2">The sequence shown here is derived from an EMBL/GenBank/DDBJ whole genome shotgun (WGS) entry which is preliminary data.</text>
</comment>
<sequence length="223" mass="24911">MEEANKLARQAADLEEEQKWEEAANLHEQAATAYKKVEVFNFDPVATMTLSSLTNRHMRWAESCRRESSRKEIKAAISDRESSSKLDEKSEQPEPAKASADTSEKTAEKTERDFEDFWQYMQNWLADPAAFTRPSVMHGAYTGSNWNIEAAQSTPGVMESFYLVGSNPDQSITTAATTPKAASPLPVISEADELPEAQASGSDKVSLENQRLLKLVQHLNERI</sequence>
<feature type="non-terminal residue" evidence="2">
    <location>
        <position position="223"/>
    </location>
</feature>
<feature type="compositionally biased region" description="Basic and acidic residues" evidence="1">
    <location>
        <begin position="61"/>
        <end position="94"/>
    </location>
</feature>
<evidence type="ECO:0000313" key="2">
    <source>
        <dbReference type="EMBL" id="KAJ2846624.1"/>
    </source>
</evidence>
<dbReference type="EMBL" id="JANBUW010000492">
    <property type="protein sequence ID" value="KAJ2846624.1"/>
    <property type="molecule type" value="Genomic_DNA"/>
</dbReference>
<name>A0A9W8I506_9FUNG</name>
<evidence type="ECO:0000256" key="1">
    <source>
        <dbReference type="SAM" id="MobiDB-lite"/>
    </source>
</evidence>
<keyword evidence="3" id="KW-1185">Reference proteome</keyword>